<dbReference type="GO" id="GO:0003723">
    <property type="term" value="F:RNA binding"/>
    <property type="evidence" value="ECO:0007669"/>
    <property type="project" value="UniProtKB-KW"/>
</dbReference>
<gene>
    <name evidence="4" type="ORF">M404DRAFT_30866</name>
</gene>
<dbReference type="GO" id="GO:0006338">
    <property type="term" value="P:chromatin remodeling"/>
    <property type="evidence" value="ECO:0007669"/>
    <property type="project" value="UniProtKB-ARBA"/>
</dbReference>
<evidence type="ECO:0000259" key="3">
    <source>
        <dbReference type="PROSITE" id="PS50994"/>
    </source>
</evidence>
<dbReference type="InterPro" id="IPR016197">
    <property type="entry name" value="Chromo-like_dom_sf"/>
</dbReference>
<dbReference type="PROSITE" id="PS50013">
    <property type="entry name" value="CHROMO_2"/>
    <property type="match status" value="1"/>
</dbReference>
<sequence length="335" mass="37660">MDFIEHLLASSGHTTIVVVVDQLSKQAIFIPTHNTITSPELAKLFLLHVFSKHSVLAHVTSDQGSEFVLHFFQSLGKALDMHLHFTSGYHPEGDGQTKQANQTLEQYLWVYCNYQQDNWAELLPLAEFAYNNALSATTSVSPFFANKGYHPNLSVFPERDLSSARAMDYAMHLDKLHQFLQEEMALAQARYQGPADAKRLPVPKINLGEQVYVKAKYFQTTRPSQKLADKNLGPYSVIAQPSTHSFTLHLPDSMCAPPPPLVEVDGKPEYKIAKILDSKVDQQQKCRLQYLVHWAGYEGTDEETSWLLATKLGNAEDLLTAFHASYPDKPRPTSS</sequence>
<feature type="domain" description="Integrase catalytic" evidence="3">
    <location>
        <begin position="1"/>
        <end position="159"/>
    </location>
</feature>
<reference evidence="4 5" key="1">
    <citation type="submission" date="2014-04" db="EMBL/GenBank/DDBJ databases">
        <authorList>
            <consortium name="DOE Joint Genome Institute"/>
            <person name="Kuo A."/>
            <person name="Kohler A."/>
            <person name="Costa M.D."/>
            <person name="Nagy L.G."/>
            <person name="Floudas D."/>
            <person name="Copeland A."/>
            <person name="Barry K.W."/>
            <person name="Cichocki N."/>
            <person name="Veneault-Fourrey C."/>
            <person name="LaButti K."/>
            <person name="Lindquist E.A."/>
            <person name="Lipzen A."/>
            <person name="Lundell T."/>
            <person name="Morin E."/>
            <person name="Murat C."/>
            <person name="Sun H."/>
            <person name="Tunlid A."/>
            <person name="Henrissat B."/>
            <person name="Grigoriev I.V."/>
            <person name="Hibbett D.S."/>
            <person name="Martin F."/>
            <person name="Nordberg H.P."/>
            <person name="Cantor M.N."/>
            <person name="Hua S.X."/>
        </authorList>
    </citation>
    <scope>NUCLEOTIDE SEQUENCE [LARGE SCALE GENOMIC DNA]</scope>
    <source>
        <strain evidence="4 5">Marx 270</strain>
    </source>
</reference>
<dbReference type="Proteomes" id="UP000054217">
    <property type="component" value="Unassembled WGS sequence"/>
</dbReference>
<dbReference type="PANTHER" id="PTHR37984:SF5">
    <property type="entry name" value="PROTEIN NYNRIN-LIKE"/>
    <property type="match status" value="1"/>
</dbReference>
<dbReference type="InParanoid" id="A0A0C3IQ44"/>
<dbReference type="HOGENOM" id="CLU_000384_6_1_1"/>
<dbReference type="InterPro" id="IPR001584">
    <property type="entry name" value="Integrase_cat-core"/>
</dbReference>
<dbReference type="InterPro" id="IPR036397">
    <property type="entry name" value="RNaseH_sf"/>
</dbReference>
<dbReference type="Gene3D" id="2.40.50.40">
    <property type="match status" value="1"/>
</dbReference>
<dbReference type="InterPro" id="IPR012337">
    <property type="entry name" value="RNaseH-like_sf"/>
</dbReference>
<dbReference type="AlphaFoldDB" id="A0A0C3IQ44"/>
<evidence type="ECO:0000256" key="1">
    <source>
        <dbReference type="ARBA" id="ARBA00022884"/>
    </source>
</evidence>
<dbReference type="STRING" id="870435.A0A0C3IQ44"/>
<evidence type="ECO:0000313" key="4">
    <source>
        <dbReference type="EMBL" id="KIN99072.1"/>
    </source>
</evidence>
<protein>
    <recommendedName>
        <fullName evidence="6">Integrase catalytic domain-containing protein</fullName>
    </recommendedName>
</protein>
<dbReference type="InterPro" id="IPR023780">
    <property type="entry name" value="Chromo_domain"/>
</dbReference>
<dbReference type="SUPFAM" id="SSF54160">
    <property type="entry name" value="Chromo domain-like"/>
    <property type="match status" value="1"/>
</dbReference>
<dbReference type="SUPFAM" id="SSF53098">
    <property type="entry name" value="Ribonuclease H-like"/>
    <property type="match status" value="1"/>
</dbReference>
<dbReference type="GO" id="GO:0005634">
    <property type="term" value="C:nucleus"/>
    <property type="evidence" value="ECO:0007669"/>
    <property type="project" value="UniProtKB-ARBA"/>
</dbReference>
<proteinExistence type="predicted"/>
<keyword evidence="5" id="KW-1185">Reference proteome</keyword>
<keyword evidence="1" id="KW-0694">RNA-binding</keyword>
<dbReference type="OrthoDB" id="3245145at2759"/>
<feature type="domain" description="Chromo" evidence="2">
    <location>
        <begin position="270"/>
        <end position="334"/>
    </location>
</feature>
<reference evidence="5" key="2">
    <citation type="submission" date="2015-01" db="EMBL/GenBank/DDBJ databases">
        <title>Evolutionary Origins and Diversification of the Mycorrhizal Mutualists.</title>
        <authorList>
            <consortium name="DOE Joint Genome Institute"/>
            <consortium name="Mycorrhizal Genomics Consortium"/>
            <person name="Kohler A."/>
            <person name="Kuo A."/>
            <person name="Nagy L.G."/>
            <person name="Floudas D."/>
            <person name="Copeland A."/>
            <person name="Barry K.W."/>
            <person name="Cichocki N."/>
            <person name="Veneault-Fourrey C."/>
            <person name="LaButti K."/>
            <person name="Lindquist E.A."/>
            <person name="Lipzen A."/>
            <person name="Lundell T."/>
            <person name="Morin E."/>
            <person name="Murat C."/>
            <person name="Riley R."/>
            <person name="Ohm R."/>
            <person name="Sun H."/>
            <person name="Tunlid A."/>
            <person name="Henrissat B."/>
            <person name="Grigoriev I.V."/>
            <person name="Hibbett D.S."/>
            <person name="Martin F."/>
        </authorList>
    </citation>
    <scope>NUCLEOTIDE SEQUENCE [LARGE SCALE GENOMIC DNA]</scope>
    <source>
        <strain evidence="5">Marx 270</strain>
    </source>
</reference>
<dbReference type="Pfam" id="PF00385">
    <property type="entry name" value="Chromo"/>
    <property type="match status" value="1"/>
</dbReference>
<evidence type="ECO:0000259" key="2">
    <source>
        <dbReference type="PROSITE" id="PS50013"/>
    </source>
</evidence>
<organism evidence="4 5">
    <name type="scientific">Pisolithus tinctorius Marx 270</name>
    <dbReference type="NCBI Taxonomy" id="870435"/>
    <lineage>
        <taxon>Eukaryota</taxon>
        <taxon>Fungi</taxon>
        <taxon>Dikarya</taxon>
        <taxon>Basidiomycota</taxon>
        <taxon>Agaricomycotina</taxon>
        <taxon>Agaricomycetes</taxon>
        <taxon>Agaricomycetidae</taxon>
        <taxon>Boletales</taxon>
        <taxon>Sclerodermatineae</taxon>
        <taxon>Pisolithaceae</taxon>
        <taxon>Pisolithus</taxon>
    </lineage>
</organism>
<evidence type="ECO:0000313" key="5">
    <source>
        <dbReference type="Proteomes" id="UP000054217"/>
    </source>
</evidence>
<dbReference type="PROSITE" id="PS50994">
    <property type="entry name" value="INTEGRASE"/>
    <property type="match status" value="1"/>
</dbReference>
<dbReference type="InterPro" id="IPR050951">
    <property type="entry name" value="Retrovirus_Pol_polyprotein"/>
</dbReference>
<dbReference type="EMBL" id="KN832009">
    <property type="protein sequence ID" value="KIN99072.1"/>
    <property type="molecule type" value="Genomic_DNA"/>
</dbReference>
<dbReference type="GO" id="GO:0015074">
    <property type="term" value="P:DNA integration"/>
    <property type="evidence" value="ECO:0007669"/>
    <property type="project" value="InterPro"/>
</dbReference>
<evidence type="ECO:0008006" key="6">
    <source>
        <dbReference type="Google" id="ProtNLM"/>
    </source>
</evidence>
<dbReference type="PANTHER" id="PTHR37984">
    <property type="entry name" value="PROTEIN CBG26694"/>
    <property type="match status" value="1"/>
</dbReference>
<dbReference type="Gene3D" id="3.30.420.10">
    <property type="entry name" value="Ribonuclease H-like superfamily/Ribonuclease H"/>
    <property type="match status" value="1"/>
</dbReference>
<name>A0A0C3IQ44_PISTI</name>
<dbReference type="InterPro" id="IPR000953">
    <property type="entry name" value="Chromo/chromo_shadow_dom"/>
</dbReference>
<accession>A0A0C3IQ44</accession>